<accession>A0A388LJ23</accession>
<dbReference type="AlphaFoldDB" id="A0A388LJ23"/>
<dbReference type="PANTHER" id="PTHR45810:SF1">
    <property type="entry name" value="HISTONE H3-LIKE CENTROMERIC PROTEIN A"/>
    <property type="match status" value="1"/>
</dbReference>
<evidence type="ECO:0000256" key="4">
    <source>
        <dbReference type="ARBA" id="ARBA00022801"/>
    </source>
</evidence>
<dbReference type="InterPro" id="IPR009072">
    <property type="entry name" value="Histone-fold"/>
</dbReference>
<dbReference type="Gene3D" id="3.40.395.10">
    <property type="entry name" value="Adenoviral Proteinase, Chain A"/>
    <property type="match status" value="1"/>
</dbReference>
<reference evidence="7 8" key="1">
    <citation type="journal article" date="2018" name="Cell">
        <title>The Chara Genome: Secondary Complexity and Implications for Plant Terrestrialization.</title>
        <authorList>
            <person name="Nishiyama T."/>
            <person name="Sakayama H."/>
            <person name="Vries J.D."/>
            <person name="Buschmann H."/>
            <person name="Saint-Marcoux D."/>
            <person name="Ullrich K.K."/>
            <person name="Haas F.B."/>
            <person name="Vanderstraeten L."/>
            <person name="Becker D."/>
            <person name="Lang D."/>
            <person name="Vosolsobe S."/>
            <person name="Rombauts S."/>
            <person name="Wilhelmsson P.K.I."/>
            <person name="Janitza P."/>
            <person name="Kern R."/>
            <person name="Heyl A."/>
            <person name="Rumpler F."/>
            <person name="Villalobos L.I.A.C."/>
            <person name="Clay J.M."/>
            <person name="Skokan R."/>
            <person name="Toyoda A."/>
            <person name="Suzuki Y."/>
            <person name="Kagoshima H."/>
            <person name="Schijlen E."/>
            <person name="Tajeshwar N."/>
            <person name="Catarino B."/>
            <person name="Hetherington A.J."/>
            <person name="Saltykova A."/>
            <person name="Bonnot C."/>
            <person name="Breuninger H."/>
            <person name="Symeonidi A."/>
            <person name="Radhakrishnan G.V."/>
            <person name="Van Nieuwerburgh F."/>
            <person name="Deforce D."/>
            <person name="Chang C."/>
            <person name="Karol K.G."/>
            <person name="Hedrich R."/>
            <person name="Ulvskov P."/>
            <person name="Glockner G."/>
            <person name="Delwiche C.F."/>
            <person name="Petrasek J."/>
            <person name="Van de Peer Y."/>
            <person name="Friml J."/>
            <person name="Beilby M."/>
            <person name="Dolan L."/>
            <person name="Kohara Y."/>
            <person name="Sugano S."/>
            <person name="Fujiyama A."/>
            <person name="Delaux P.-M."/>
            <person name="Quint M."/>
            <person name="TheiBen G."/>
            <person name="Hagemann M."/>
            <person name="Harholt J."/>
            <person name="Dunand C."/>
            <person name="Zachgo S."/>
            <person name="Langdale J."/>
            <person name="Maumus F."/>
            <person name="Straeten D.V.D."/>
            <person name="Gould S.B."/>
            <person name="Rensing S.A."/>
        </authorList>
    </citation>
    <scope>NUCLEOTIDE SEQUENCE [LARGE SCALE GENOMIC DNA]</scope>
    <source>
        <strain evidence="7 8">S276</strain>
    </source>
</reference>
<dbReference type="GO" id="GO:0000786">
    <property type="term" value="C:nucleosome"/>
    <property type="evidence" value="ECO:0007669"/>
    <property type="project" value="InterPro"/>
</dbReference>
<feature type="domain" description="Ubiquitin-like protease family profile" evidence="6">
    <location>
        <begin position="511"/>
        <end position="646"/>
    </location>
</feature>
<dbReference type="InterPro" id="IPR000164">
    <property type="entry name" value="Histone_H3/CENP-A"/>
</dbReference>
<dbReference type="GO" id="GO:0008234">
    <property type="term" value="F:cysteine-type peptidase activity"/>
    <property type="evidence" value="ECO:0007669"/>
    <property type="project" value="InterPro"/>
</dbReference>
<protein>
    <recommendedName>
        <fullName evidence="6">Ubiquitin-like protease family profile domain-containing protein</fullName>
    </recommendedName>
</protein>
<comment type="similarity">
    <text evidence="1">Belongs to the peptidase C48 family.</text>
</comment>
<dbReference type="PROSITE" id="PS50600">
    <property type="entry name" value="ULP_PROTEASE"/>
    <property type="match status" value="1"/>
</dbReference>
<evidence type="ECO:0000256" key="2">
    <source>
        <dbReference type="ARBA" id="ARBA00010343"/>
    </source>
</evidence>
<name>A0A388LJ23_CHABU</name>
<comment type="caution">
    <text evidence="7">The sequence shown here is derived from an EMBL/GenBank/DDBJ whole genome shotgun (WGS) entry which is preliminary data.</text>
</comment>
<dbReference type="Gene3D" id="1.10.20.10">
    <property type="entry name" value="Histone, subunit A"/>
    <property type="match status" value="1"/>
</dbReference>
<dbReference type="OrthoDB" id="1939479at2759"/>
<dbReference type="GO" id="GO:0046982">
    <property type="term" value="F:protein heterodimerization activity"/>
    <property type="evidence" value="ECO:0007669"/>
    <property type="project" value="InterPro"/>
</dbReference>
<dbReference type="SMART" id="SM00428">
    <property type="entry name" value="H3"/>
    <property type="match status" value="1"/>
</dbReference>
<dbReference type="InterPro" id="IPR003653">
    <property type="entry name" value="Peptidase_C48_C"/>
</dbReference>
<dbReference type="Gramene" id="GBG82319">
    <property type="protein sequence ID" value="GBG82319"/>
    <property type="gene ID" value="CBR_g34603"/>
</dbReference>
<proteinExistence type="inferred from homology"/>
<dbReference type="PRINTS" id="PR00622">
    <property type="entry name" value="HISTONEH3"/>
</dbReference>
<evidence type="ECO:0000313" key="7">
    <source>
        <dbReference type="EMBL" id="GBG82319.1"/>
    </source>
</evidence>
<keyword evidence="3" id="KW-0645">Protease</keyword>
<comment type="similarity">
    <text evidence="2">Belongs to the histone H3 family.</text>
</comment>
<feature type="region of interest" description="Disordered" evidence="5">
    <location>
        <begin position="465"/>
        <end position="491"/>
    </location>
</feature>
<evidence type="ECO:0000256" key="3">
    <source>
        <dbReference type="ARBA" id="ARBA00022670"/>
    </source>
</evidence>
<feature type="region of interest" description="Disordered" evidence="5">
    <location>
        <begin position="315"/>
        <end position="389"/>
    </location>
</feature>
<organism evidence="7 8">
    <name type="scientific">Chara braunii</name>
    <name type="common">Braun's stonewort</name>
    <dbReference type="NCBI Taxonomy" id="69332"/>
    <lineage>
        <taxon>Eukaryota</taxon>
        <taxon>Viridiplantae</taxon>
        <taxon>Streptophyta</taxon>
        <taxon>Charophyceae</taxon>
        <taxon>Charales</taxon>
        <taxon>Characeae</taxon>
        <taxon>Chara</taxon>
    </lineage>
</organism>
<dbReference type="EMBL" id="BFEA01000403">
    <property type="protein sequence ID" value="GBG82319.1"/>
    <property type="molecule type" value="Genomic_DNA"/>
</dbReference>
<evidence type="ECO:0000259" key="6">
    <source>
        <dbReference type="PROSITE" id="PS50600"/>
    </source>
</evidence>
<evidence type="ECO:0000256" key="5">
    <source>
        <dbReference type="SAM" id="MobiDB-lite"/>
    </source>
</evidence>
<dbReference type="Proteomes" id="UP000265515">
    <property type="component" value="Unassembled WGS sequence"/>
</dbReference>
<keyword evidence="8" id="KW-1185">Reference proteome</keyword>
<gene>
    <name evidence="7" type="ORF">CBR_g34603</name>
</gene>
<dbReference type="GO" id="GO:0006508">
    <property type="term" value="P:proteolysis"/>
    <property type="evidence" value="ECO:0007669"/>
    <property type="project" value="UniProtKB-KW"/>
</dbReference>
<dbReference type="PANTHER" id="PTHR45810">
    <property type="entry name" value="HISTONE H3.2"/>
    <property type="match status" value="1"/>
</dbReference>
<dbReference type="GO" id="GO:0003677">
    <property type="term" value="F:DNA binding"/>
    <property type="evidence" value="ECO:0007669"/>
    <property type="project" value="InterPro"/>
</dbReference>
<dbReference type="STRING" id="69332.A0A388LJ23"/>
<dbReference type="Pfam" id="PF02902">
    <property type="entry name" value="Peptidase_C48"/>
    <property type="match status" value="1"/>
</dbReference>
<feature type="compositionally biased region" description="Basic and acidic residues" evidence="5">
    <location>
        <begin position="363"/>
        <end position="375"/>
    </location>
</feature>
<dbReference type="SUPFAM" id="SSF54001">
    <property type="entry name" value="Cysteine proteinases"/>
    <property type="match status" value="1"/>
</dbReference>
<keyword evidence="4" id="KW-0378">Hydrolase</keyword>
<dbReference type="InterPro" id="IPR038765">
    <property type="entry name" value="Papain-like_cys_pep_sf"/>
</dbReference>
<evidence type="ECO:0000256" key="1">
    <source>
        <dbReference type="ARBA" id="ARBA00005234"/>
    </source>
</evidence>
<sequence length="646" mass="73257">MFSFRHFDREATAEEKKAMRCRSRNARISDPPLGNPVELALAEGKVFTGEKRITYVHVMGKEATFDGICMDIWDHTAMRKDVVAASNIAAHVIQEGQLYPHVARDMYGYHINWVPGSLHPAVVDGKVTLAARMQSGEWLPLGWIHAGVVEHWQFLVVVTCVSVCNPHVRDRRLLEEHAQRCWEKIREEDRQMVCMGYDDHNDQAMWFIVEDACTDQPRPSTNNLLLEGIRRRYGCTSLLGWVPVVCPMTYEHGEQMCMRLRDPLGVPFQLTFMDGLPLHIQYAGDDDGRAAINPQQTAQQQQDISHFSFEVDAPETTHDEGCSHAQPDDGDTPVEHVTGRAEKKKKRCTSRPPRHPRSPTKAKGKEKVVPRRGETPKAAAAPAPKRRRRPGMAALAEIRQLQRSTNLCIGLRPFMRVVGEIVETDITPGESMRFQMSVIRALMEAAEAYLINHFERMNIIYPLQEGDDPAEGPEAGGDRSTGMAAEAGKRPKRVDEEHLFPFMWKSRRHAISITKRDVLRLSVKQWLNDNVIDMYLQSVYDEDFPDGENMTLYVCTSFWHPAVIANQKVYVAKAGWQGRIKSTSPKLHRISNELRATSVVLIPMNHENHWKLLLLLNVGQFLAVTEDNDGQKRPVAIVIDSFQQSG</sequence>
<dbReference type="GO" id="GO:0030527">
    <property type="term" value="F:structural constituent of chromatin"/>
    <property type="evidence" value="ECO:0007669"/>
    <property type="project" value="InterPro"/>
</dbReference>
<feature type="compositionally biased region" description="Basic residues" evidence="5">
    <location>
        <begin position="342"/>
        <end position="362"/>
    </location>
</feature>
<evidence type="ECO:0000313" key="8">
    <source>
        <dbReference type="Proteomes" id="UP000265515"/>
    </source>
</evidence>
<dbReference type="SUPFAM" id="SSF47113">
    <property type="entry name" value="Histone-fold"/>
    <property type="match status" value="1"/>
</dbReference>